<evidence type="ECO:0000256" key="11">
    <source>
        <dbReference type="ARBA" id="ARBA00025536"/>
    </source>
</evidence>
<dbReference type="AlphaFoldDB" id="A0A2N9G883"/>
<evidence type="ECO:0000256" key="3">
    <source>
        <dbReference type="ARBA" id="ARBA00022448"/>
    </source>
</evidence>
<dbReference type="InterPro" id="IPR016024">
    <property type="entry name" value="ARM-type_fold"/>
</dbReference>
<evidence type="ECO:0000256" key="10">
    <source>
        <dbReference type="ARBA" id="ARBA00023329"/>
    </source>
</evidence>
<dbReference type="GO" id="GO:0006891">
    <property type="term" value="P:intra-Golgi vesicle-mediated transport"/>
    <property type="evidence" value="ECO:0007669"/>
    <property type="project" value="TreeGrafter"/>
</dbReference>
<feature type="domain" description="Coatomer beta subunit C-terminal" evidence="14">
    <location>
        <begin position="671"/>
        <end position="809"/>
    </location>
</feature>
<dbReference type="EMBL" id="OIVN01001597">
    <property type="protein sequence ID" value="SPC95738.1"/>
    <property type="molecule type" value="Genomic_DNA"/>
</dbReference>
<feature type="domain" description="Clathrin/coatomer adaptor adaptin-like N-terminal" evidence="13">
    <location>
        <begin position="21"/>
        <end position="480"/>
    </location>
</feature>
<keyword evidence="5" id="KW-0677">Repeat</keyword>
<keyword evidence="3 12" id="KW-0813">Transport</keyword>
<evidence type="ECO:0000256" key="1">
    <source>
        <dbReference type="ARBA" id="ARBA00004255"/>
    </source>
</evidence>
<evidence type="ECO:0000256" key="7">
    <source>
        <dbReference type="ARBA" id="ARBA00022927"/>
    </source>
</evidence>
<sequence>MEKSCTLLVYFDKATPALANEIKESLEGNDVELKIEALKKAIMLLLNGETIPQLFITIIRYVLPSEDHTIQKLLLLYLEIIDKTDSRGKVLPEMILICQNLRNNLQHPNEYIRGVTLRFLCRLNETEIIEPLIPSILSNLEHRHPFVRRNAVLAIMSVYKLPQGEQLLDSAPEIVEKFLISEQDHSSKRNAFLMLFTCAQDRAVNYLFNHIERINDWGEQLQMVVLELIRKVCRTNKAQKGKYIKIIISLLNVPSTAVIYECASTLVSLSSAPTAIRAAANTYCQLLLSQSDNNVKLIVLDRLNELRISHREIMVELVMDVLRALSTPNVDIRRKTLDIVLDLITPRNVDEVVMTLKKEVVKTQNLEHEKNGEYRQMLVQAIHSCAIKFPEVASTVVHLLMDFLGDTNVASAIDVVVFVREIIETNPKLRVSIITRLLDTFYQIRAARVCSCALWIIGEYCLSLSEVESGISTIKQCLGELPFFTVTEEGEVQDSGLKKVQQVNSTTVSSRRPAILADGTYATQSAALETAMSPPTFVQGSLSSTGNLRSLILSGDFFLGAVVACTLTKLVLRLEEVQPLKVEVNKASIQALLIMVSMLQLGESSVLPQPIDNDSRDRIILCIRLLCNTGDEIRKIWLQSCRESFVKMLDDKQCRETLESKAKAQISNAQPDDLIDFYHLKSRKGMSQLELEDEVQDDLKRATGEFTKDGDDANKLNRILQLTGFSDPVYAEAYVTVHHYDIVLDVTVINRTKETLQNLCLELATMGDLKLVERPQNYTLAPESSKQIKANIKVSSTETGVIFGNIVYETSSNLLERNVIVLNDIHIDIMDYISPASCADVAFRTMWAEFEWENKVAVNTVLQDEKEFLDHIIKSTNMKCLTPPQWVVLVPQMGISPHLKTGEVASSNPVRSALEGECGFLAANLYAKSVFGEDALVNVSIEKQADGKLGGYIRIRSKTQGIALSLGDKITLKQKGGT</sequence>
<keyword evidence="8 12" id="KW-0333">Golgi apparatus</keyword>
<dbReference type="FunFam" id="1.25.10.10:FF:000166">
    <property type="entry name" value="Coatomer subunit beta"/>
    <property type="match status" value="1"/>
</dbReference>
<evidence type="ECO:0000256" key="6">
    <source>
        <dbReference type="ARBA" id="ARBA00022892"/>
    </source>
</evidence>
<dbReference type="GO" id="GO:0030126">
    <property type="term" value="C:COPI vesicle coat"/>
    <property type="evidence" value="ECO:0007669"/>
    <property type="project" value="InterPro"/>
</dbReference>
<dbReference type="PIRSF" id="PIRSF005727">
    <property type="entry name" value="Coatomer_beta_subunit"/>
    <property type="match status" value="1"/>
</dbReference>
<dbReference type="Pfam" id="PF07718">
    <property type="entry name" value="Coatamer_beta_C"/>
    <property type="match status" value="1"/>
</dbReference>
<dbReference type="InterPro" id="IPR011710">
    <property type="entry name" value="Coatomer_bsu_C"/>
</dbReference>
<dbReference type="InterPro" id="IPR016460">
    <property type="entry name" value="COPB1"/>
</dbReference>
<keyword evidence="6 12" id="KW-0931">ER-Golgi transport</keyword>
<reference evidence="16" key="1">
    <citation type="submission" date="2018-02" db="EMBL/GenBank/DDBJ databases">
        <authorList>
            <person name="Cohen D.B."/>
            <person name="Kent A.D."/>
        </authorList>
    </citation>
    <scope>NUCLEOTIDE SEQUENCE</scope>
</reference>
<gene>
    <name evidence="16" type="ORF">FSB_LOCUS23620</name>
</gene>
<comment type="subunit">
    <text evidence="2 12">Oligomeric complex that consists of at least the alpha, beta, beta', gamma, delta, epsilon and zeta subunits.</text>
</comment>
<dbReference type="Gene3D" id="1.25.10.10">
    <property type="entry name" value="Leucine-rich Repeat Variant"/>
    <property type="match status" value="1"/>
</dbReference>
<evidence type="ECO:0000313" key="16">
    <source>
        <dbReference type="EMBL" id="SPC95738.1"/>
    </source>
</evidence>
<proteinExistence type="predicted"/>
<keyword evidence="10 12" id="KW-0968">Cytoplasmic vesicle</keyword>
<protein>
    <recommendedName>
        <fullName evidence="12">Coatomer subunit beta</fullName>
    </recommendedName>
    <alternativeName>
        <fullName evidence="12">Beta-coat protein</fullName>
    </alternativeName>
</protein>
<evidence type="ECO:0000259" key="14">
    <source>
        <dbReference type="Pfam" id="PF07718"/>
    </source>
</evidence>
<evidence type="ECO:0000256" key="9">
    <source>
        <dbReference type="ARBA" id="ARBA00023136"/>
    </source>
</evidence>
<dbReference type="SUPFAM" id="SSF48371">
    <property type="entry name" value="ARM repeat"/>
    <property type="match status" value="1"/>
</dbReference>
<dbReference type="GO" id="GO:0000139">
    <property type="term" value="C:Golgi membrane"/>
    <property type="evidence" value="ECO:0007669"/>
    <property type="project" value="UniProtKB-SubCell"/>
</dbReference>
<evidence type="ECO:0000256" key="8">
    <source>
        <dbReference type="ARBA" id="ARBA00023034"/>
    </source>
</evidence>
<dbReference type="Pfam" id="PF14806">
    <property type="entry name" value="Coatomer_b_Cpla"/>
    <property type="match status" value="1"/>
</dbReference>
<dbReference type="InterPro" id="IPR011989">
    <property type="entry name" value="ARM-like"/>
</dbReference>
<accession>A0A2N9G883</accession>
<comment type="subcellular location">
    <subcellularLocation>
        <location evidence="12">Cytoplasm</location>
    </subcellularLocation>
    <subcellularLocation>
        <location evidence="1 12">Golgi apparatus membrane</location>
        <topology evidence="1 12">Peripheral membrane protein</topology>
        <orientation evidence="1 12">Cytoplasmic side</orientation>
    </subcellularLocation>
    <subcellularLocation>
        <location evidence="12">Cytoplasmic vesicle</location>
        <location evidence="12">COPI-coated vesicle membrane</location>
        <topology evidence="12">Peripheral membrane protein</topology>
        <orientation evidence="12">Cytoplasmic side</orientation>
    </subcellularLocation>
</comment>
<evidence type="ECO:0000259" key="15">
    <source>
        <dbReference type="Pfam" id="PF14806"/>
    </source>
</evidence>
<name>A0A2N9G883_FAGSY</name>
<organism evidence="16">
    <name type="scientific">Fagus sylvatica</name>
    <name type="common">Beechnut</name>
    <dbReference type="NCBI Taxonomy" id="28930"/>
    <lineage>
        <taxon>Eukaryota</taxon>
        <taxon>Viridiplantae</taxon>
        <taxon>Streptophyta</taxon>
        <taxon>Embryophyta</taxon>
        <taxon>Tracheophyta</taxon>
        <taxon>Spermatophyta</taxon>
        <taxon>Magnoliopsida</taxon>
        <taxon>eudicotyledons</taxon>
        <taxon>Gunneridae</taxon>
        <taxon>Pentapetalae</taxon>
        <taxon>rosids</taxon>
        <taxon>fabids</taxon>
        <taxon>Fagales</taxon>
        <taxon>Fagaceae</taxon>
        <taxon>Fagus</taxon>
    </lineage>
</organism>
<evidence type="ECO:0000259" key="13">
    <source>
        <dbReference type="Pfam" id="PF01602"/>
    </source>
</evidence>
<feature type="domain" description="Coatomer beta subunit appendage platform" evidence="15">
    <location>
        <begin position="816"/>
        <end position="970"/>
    </location>
</feature>
<dbReference type="InterPro" id="IPR029446">
    <property type="entry name" value="COPB1_appendage_platform_dom"/>
</dbReference>
<dbReference type="Pfam" id="PF01602">
    <property type="entry name" value="Adaptin_N"/>
    <property type="match status" value="1"/>
</dbReference>
<evidence type="ECO:0000256" key="4">
    <source>
        <dbReference type="ARBA" id="ARBA00022490"/>
    </source>
</evidence>
<dbReference type="InterPro" id="IPR002553">
    <property type="entry name" value="Clathrin/coatomer_adapt-like_N"/>
</dbReference>
<dbReference type="PANTHER" id="PTHR10635:SF0">
    <property type="entry name" value="COATOMER SUBUNIT BETA"/>
    <property type="match status" value="1"/>
</dbReference>
<keyword evidence="9 12" id="KW-0472">Membrane</keyword>
<comment type="function">
    <text evidence="11 12">The coatomer is a cytosolic protein complex that binds to dilysine motifs and reversibly associates with Golgi non-clathrin-coated vesicles, which further mediate biosynthetic protein transport from the ER, via the Golgi up to the trans Golgi network. Coatomer complex is required for budding from Golgi membranes, and is essential for the retrograde Golgi-to-ER transport of dilysine-tagged proteins.</text>
</comment>
<dbReference type="PANTHER" id="PTHR10635">
    <property type="entry name" value="COATOMER SUBUNIT BETA"/>
    <property type="match status" value="1"/>
</dbReference>
<dbReference type="GO" id="GO:0006888">
    <property type="term" value="P:endoplasmic reticulum to Golgi vesicle-mediated transport"/>
    <property type="evidence" value="ECO:0007669"/>
    <property type="project" value="TreeGrafter"/>
</dbReference>
<dbReference type="GO" id="GO:0006886">
    <property type="term" value="P:intracellular protein transport"/>
    <property type="evidence" value="ECO:0007669"/>
    <property type="project" value="InterPro"/>
</dbReference>
<evidence type="ECO:0000256" key="5">
    <source>
        <dbReference type="ARBA" id="ARBA00022737"/>
    </source>
</evidence>
<keyword evidence="4 12" id="KW-0963">Cytoplasm</keyword>
<evidence type="ECO:0000256" key="2">
    <source>
        <dbReference type="ARBA" id="ARBA00011775"/>
    </source>
</evidence>
<dbReference type="GO" id="GO:0005198">
    <property type="term" value="F:structural molecule activity"/>
    <property type="evidence" value="ECO:0007669"/>
    <property type="project" value="InterPro"/>
</dbReference>
<keyword evidence="7 12" id="KW-0653">Protein transport</keyword>
<evidence type="ECO:0000256" key="12">
    <source>
        <dbReference type="PIRNR" id="PIRNR005727"/>
    </source>
</evidence>